<gene>
    <name evidence="2" type="ORF">NPIL_505911</name>
</gene>
<reference evidence="2" key="1">
    <citation type="submission" date="2020-08" db="EMBL/GenBank/DDBJ databases">
        <title>Multicomponent nature underlies the extraordinary mechanical properties of spider dragline silk.</title>
        <authorList>
            <person name="Kono N."/>
            <person name="Nakamura H."/>
            <person name="Mori M."/>
            <person name="Yoshida Y."/>
            <person name="Ohtoshi R."/>
            <person name="Malay A.D."/>
            <person name="Moran D.A.P."/>
            <person name="Tomita M."/>
            <person name="Numata K."/>
            <person name="Arakawa K."/>
        </authorList>
    </citation>
    <scope>NUCLEOTIDE SEQUENCE</scope>
</reference>
<proteinExistence type="predicted"/>
<feature type="region of interest" description="Disordered" evidence="1">
    <location>
        <begin position="53"/>
        <end position="72"/>
    </location>
</feature>
<protein>
    <submittedName>
        <fullName evidence="2">Uncharacterized protein</fullName>
    </submittedName>
</protein>
<dbReference type="Proteomes" id="UP000887013">
    <property type="component" value="Unassembled WGS sequence"/>
</dbReference>
<sequence length="72" mass="8087">IMCTMALLMSTVREIISNHGDTSNISNPCSMLSNISSLPFLLKLKPRAYRRNYKETKTTSEGDSKVDPHMIV</sequence>
<accession>A0A8X6PBG1</accession>
<evidence type="ECO:0000313" key="3">
    <source>
        <dbReference type="Proteomes" id="UP000887013"/>
    </source>
</evidence>
<name>A0A8X6PBG1_NEPPI</name>
<evidence type="ECO:0000313" key="2">
    <source>
        <dbReference type="EMBL" id="GFT56281.1"/>
    </source>
</evidence>
<organism evidence="2 3">
    <name type="scientific">Nephila pilipes</name>
    <name type="common">Giant wood spider</name>
    <name type="synonym">Nephila maculata</name>
    <dbReference type="NCBI Taxonomy" id="299642"/>
    <lineage>
        <taxon>Eukaryota</taxon>
        <taxon>Metazoa</taxon>
        <taxon>Ecdysozoa</taxon>
        <taxon>Arthropoda</taxon>
        <taxon>Chelicerata</taxon>
        <taxon>Arachnida</taxon>
        <taxon>Araneae</taxon>
        <taxon>Araneomorphae</taxon>
        <taxon>Entelegynae</taxon>
        <taxon>Araneoidea</taxon>
        <taxon>Nephilidae</taxon>
        <taxon>Nephila</taxon>
    </lineage>
</organism>
<dbReference type="EMBL" id="BMAW01113268">
    <property type="protein sequence ID" value="GFT56281.1"/>
    <property type="molecule type" value="Genomic_DNA"/>
</dbReference>
<keyword evidence="3" id="KW-1185">Reference proteome</keyword>
<dbReference type="AlphaFoldDB" id="A0A8X6PBG1"/>
<comment type="caution">
    <text evidence="2">The sequence shown here is derived from an EMBL/GenBank/DDBJ whole genome shotgun (WGS) entry which is preliminary data.</text>
</comment>
<evidence type="ECO:0000256" key="1">
    <source>
        <dbReference type="SAM" id="MobiDB-lite"/>
    </source>
</evidence>
<feature type="non-terminal residue" evidence="2">
    <location>
        <position position="1"/>
    </location>
</feature>